<evidence type="ECO:0000313" key="5">
    <source>
        <dbReference type="Proteomes" id="UP001178507"/>
    </source>
</evidence>
<keyword evidence="5" id="KW-1185">Reference proteome</keyword>
<keyword evidence="1" id="KW-0479">Metal-binding</keyword>
<dbReference type="GO" id="GO:0008253">
    <property type="term" value="F:5'-nucleotidase activity"/>
    <property type="evidence" value="ECO:0007669"/>
    <property type="project" value="TreeGrafter"/>
</dbReference>
<proteinExistence type="predicted"/>
<feature type="non-terminal residue" evidence="4">
    <location>
        <position position="153"/>
    </location>
</feature>
<evidence type="ECO:0000256" key="1">
    <source>
        <dbReference type="ARBA" id="ARBA00022723"/>
    </source>
</evidence>
<protein>
    <submittedName>
        <fullName evidence="4">Uncharacterized protein</fullName>
    </submittedName>
</protein>
<dbReference type="EMBL" id="CAUJNA010003328">
    <property type="protein sequence ID" value="CAJ1399289.1"/>
    <property type="molecule type" value="Genomic_DNA"/>
</dbReference>
<gene>
    <name evidence="4" type="ORF">EVOR1521_LOCUS22849</name>
</gene>
<dbReference type="Pfam" id="PF05761">
    <property type="entry name" value="5_nucleotid"/>
    <property type="match status" value="1"/>
</dbReference>
<dbReference type="PANTHER" id="PTHR12103:SF22">
    <property type="entry name" value="HAD-SUPERFAMILY HYDROLASE, SUBFAMILY IG, 5'-NUCLEOTIDASE"/>
    <property type="match status" value="1"/>
</dbReference>
<evidence type="ECO:0000256" key="2">
    <source>
        <dbReference type="ARBA" id="ARBA00022801"/>
    </source>
</evidence>
<dbReference type="GO" id="GO:0046872">
    <property type="term" value="F:metal ion binding"/>
    <property type="evidence" value="ECO:0007669"/>
    <property type="project" value="UniProtKB-KW"/>
</dbReference>
<dbReference type="InterPro" id="IPR008380">
    <property type="entry name" value="HAD-SF_hydro_IG_5-nucl"/>
</dbReference>
<comment type="caution">
    <text evidence="4">The sequence shown here is derived from an EMBL/GenBank/DDBJ whole genome shotgun (WGS) entry which is preliminary data.</text>
</comment>
<dbReference type="InterPro" id="IPR036412">
    <property type="entry name" value="HAD-like_sf"/>
</dbReference>
<sequence length="153" mass="17464">MLAWPAQAARPYLATWPEGRSASSRTAGFREGAAALATSALVQRLHTLRRRRLKRSAFLVRAWAQPPRRVFASREVEMDGVQVVGYDLDYTLVHYRLKAWEGKVYAQCKEILRKQGFDVEGLNFDPELVIRGLVIDSKLGNIVKVDRYGYVRK</sequence>
<dbReference type="SUPFAM" id="SSF56784">
    <property type="entry name" value="HAD-like"/>
    <property type="match status" value="1"/>
</dbReference>
<dbReference type="AlphaFoldDB" id="A0AA36NAZ7"/>
<organism evidence="4 5">
    <name type="scientific">Effrenium voratum</name>
    <dbReference type="NCBI Taxonomy" id="2562239"/>
    <lineage>
        <taxon>Eukaryota</taxon>
        <taxon>Sar</taxon>
        <taxon>Alveolata</taxon>
        <taxon>Dinophyceae</taxon>
        <taxon>Suessiales</taxon>
        <taxon>Symbiodiniaceae</taxon>
        <taxon>Effrenium</taxon>
    </lineage>
</organism>
<dbReference type="Proteomes" id="UP001178507">
    <property type="component" value="Unassembled WGS sequence"/>
</dbReference>
<evidence type="ECO:0000256" key="3">
    <source>
        <dbReference type="ARBA" id="ARBA00022842"/>
    </source>
</evidence>
<name>A0AA36NAZ7_9DINO</name>
<accession>A0AA36NAZ7</accession>
<reference evidence="4" key="1">
    <citation type="submission" date="2023-08" db="EMBL/GenBank/DDBJ databases">
        <authorList>
            <person name="Chen Y."/>
            <person name="Shah S."/>
            <person name="Dougan E. K."/>
            <person name="Thang M."/>
            <person name="Chan C."/>
        </authorList>
    </citation>
    <scope>NUCLEOTIDE SEQUENCE</scope>
</reference>
<keyword evidence="2" id="KW-0378">Hydrolase</keyword>
<keyword evidence="3" id="KW-0460">Magnesium</keyword>
<dbReference type="PANTHER" id="PTHR12103">
    <property type="entry name" value="5'-NUCLEOTIDASE DOMAIN-CONTAINING"/>
    <property type="match status" value="1"/>
</dbReference>
<evidence type="ECO:0000313" key="4">
    <source>
        <dbReference type="EMBL" id="CAJ1399289.1"/>
    </source>
</evidence>